<gene>
    <name evidence="1" type="ORF">Ae201684_015299</name>
</gene>
<dbReference type="Proteomes" id="UP000481153">
    <property type="component" value="Unassembled WGS sequence"/>
</dbReference>
<dbReference type="VEuPathDB" id="FungiDB:AeMF1_004867"/>
<proteinExistence type="predicted"/>
<organism evidence="1 2">
    <name type="scientific">Aphanomyces euteiches</name>
    <dbReference type="NCBI Taxonomy" id="100861"/>
    <lineage>
        <taxon>Eukaryota</taxon>
        <taxon>Sar</taxon>
        <taxon>Stramenopiles</taxon>
        <taxon>Oomycota</taxon>
        <taxon>Saprolegniomycetes</taxon>
        <taxon>Saprolegniales</taxon>
        <taxon>Verrucalvaceae</taxon>
        <taxon>Aphanomyces</taxon>
    </lineage>
</organism>
<keyword evidence="2" id="KW-1185">Reference proteome</keyword>
<reference evidence="1 2" key="1">
    <citation type="submission" date="2019-07" db="EMBL/GenBank/DDBJ databases">
        <title>Genomics analysis of Aphanomyces spp. identifies a new class of oomycete effector associated with host adaptation.</title>
        <authorList>
            <person name="Gaulin E."/>
        </authorList>
    </citation>
    <scope>NUCLEOTIDE SEQUENCE [LARGE SCALE GENOMIC DNA]</scope>
    <source>
        <strain evidence="1 2">ATCC 201684</strain>
    </source>
</reference>
<name>A0A6G0WGY4_9STRA</name>
<comment type="caution">
    <text evidence="1">The sequence shown here is derived from an EMBL/GenBank/DDBJ whole genome shotgun (WGS) entry which is preliminary data.</text>
</comment>
<dbReference type="AlphaFoldDB" id="A0A6G0WGY4"/>
<evidence type="ECO:0000313" key="1">
    <source>
        <dbReference type="EMBL" id="KAF0726411.1"/>
    </source>
</evidence>
<evidence type="ECO:0000313" key="2">
    <source>
        <dbReference type="Proteomes" id="UP000481153"/>
    </source>
</evidence>
<accession>A0A6G0WGY4</accession>
<sequence length="429" mass="49258">MRRTFPRSPPSKPASQAVLTSPDILPGVCAFQPGLWLDMRPFLHLSSMEQSRDPLAKQLDHVESVFGPWFNSFGLRRVPRLLAALSFAKFIGLVYAVHVGDQRLIETISKLVPSISVVRMGELVDIVIASNRIDTVEHLKCVGFSAESNLANVFYGIGNAISIGHDDMAKYVAMLVESVKSQAVRQWVKKADRRLLTENLRTMFQSKQVEALSWLFQRWENYVPSSWMSRFRRECRQFAIEFHNWDYLRLVTNDLANPRIKYAEDLQHAIKLGSMDAIQWLVANAGVEVQHWHVSEAFQAFQLDQPKILERGSERNLWVNKFMEKALIFRHAAAMEVIWSKCAHPSTQHMIQVPTMLRDIGDLDNLEFSTRTIMTTLGQSDKCQLGRECLPLALRAKAWTWVNWWLEHIDNDANMDIVLEAKNALEKRT</sequence>
<dbReference type="EMBL" id="VJMJ01000216">
    <property type="protein sequence ID" value="KAF0726411.1"/>
    <property type="molecule type" value="Genomic_DNA"/>
</dbReference>
<protein>
    <submittedName>
        <fullName evidence="1">Uncharacterized protein</fullName>
    </submittedName>
</protein>